<name>A0A6J7FVI2_9ZZZZ</name>
<dbReference type="NCBIfam" id="NF002999">
    <property type="entry name" value="PRK03767.1"/>
    <property type="match status" value="1"/>
</dbReference>
<dbReference type="GO" id="GO:0016020">
    <property type="term" value="C:membrane"/>
    <property type="evidence" value="ECO:0007669"/>
    <property type="project" value="TreeGrafter"/>
</dbReference>
<feature type="domain" description="Flavodoxin-like" evidence="2">
    <location>
        <begin position="5"/>
        <end position="167"/>
    </location>
</feature>
<dbReference type="GO" id="GO:0003955">
    <property type="term" value="F:NAD(P)H dehydrogenase (quinone) activity"/>
    <property type="evidence" value="ECO:0007669"/>
    <property type="project" value="InterPro"/>
</dbReference>
<dbReference type="AlphaFoldDB" id="A0A6J7FVI2"/>
<dbReference type="InterPro" id="IPR029039">
    <property type="entry name" value="Flavoprotein-like_sf"/>
</dbReference>
<gene>
    <name evidence="3" type="ORF">UFOPK3564_00503</name>
</gene>
<dbReference type="PANTHER" id="PTHR30546:SF23">
    <property type="entry name" value="FLAVOPROTEIN-LIKE PROTEIN YCP4-RELATED"/>
    <property type="match status" value="1"/>
</dbReference>
<dbReference type="GO" id="GO:0010181">
    <property type="term" value="F:FMN binding"/>
    <property type="evidence" value="ECO:0007669"/>
    <property type="project" value="InterPro"/>
</dbReference>
<dbReference type="Pfam" id="PF03358">
    <property type="entry name" value="FMN_red"/>
    <property type="match status" value="1"/>
</dbReference>
<dbReference type="SUPFAM" id="SSF52218">
    <property type="entry name" value="Flavoproteins"/>
    <property type="match status" value="1"/>
</dbReference>
<dbReference type="PROSITE" id="PS50902">
    <property type="entry name" value="FLAVODOXIN_LIKE"/>
    <property type="match status" value="1"/>
</dbReference>
<accession>A0A6J7FVI2</accession>
<dbReference type="EMBL" id="CAFBMK010000017">
    <property type="protein sequence ID" value="CAB4899832.1"/>
    <property type="molecule type" value="Genomic_DNA"/>
</dbReference>
<reference evidence="3" key="1">
    <citation type="submission" date="2020-05" db="EMBL/GenBank/DDBJ databases">
        <authorList>
            <person name="Chiriac C."/>
            <person name="Salcher M."/>
            <person name="Ghai R."/>
            <person name="Kavagutti S V."/>
        </authorList>
    </citation>
    <scope>NUCLEOTIDE SEQUENCE</scope>
</reference>
<evidence type="ECO:0000256" key="1">
    <source>
        <dbReference type="ARBA" id="ARBA00006961"/>
    </source>
</evidence>
<dbReference type="InterPro" id="IPR008254">
    <property type="entry name" value="Flavodoxin/NO_synth"/>
</dbReference>
<evidence type="ECO:0000259" key="2">
    <source>
        <dbReference type="PROSITE" id="PS50902"/>
    </source>
</evidence>
<dbReference type="PANTHER" id="PTHR30546">
    <property type="entry name" value="FLAVODOXIN-RELATED PROTEIN WRBA-RELATED"/>
    <property type="match status" value="1"/>
</dbReference>
<proteinExistence type="inferred from homology"/>
<sequence length="204" mass="21239">MSTNILVAYYSSTGNVHQIAQAVAAGAESTGAEVRLRRAPELAPPEAVASNPAWKAHLDEVDVPDVTPDDFVWAEGYALGTPTRYGTPSAQLKQVIDSLGPQWQQGLLANKAATAFVSASNAHGGNESTILTLNNVFSHWGAIIVPTGYTSADPYSAGGNPYGTSYPSAGGTDAIPDEVVAAGKAQGARLAQIARLLQPLRDPR</sequence>
<organism evidence="3">
    <name type="scientific">freshwater metagenome</name>
    <dbReference type="NCBI Taxonomy" id="449393"/>
    <lineage>
        <taxon>unclassified sequences</taxon>
        <taxon>metagenomes</taxon>
        <taxon>ecological metagenomes</taxon>
    </lineage>
</organism>
<dbReference type="InterPro" id="IPR005025">
    <property type="entry name" value="FMN_Rdtase-like_dom"/>
</dbReference>
<dbReference type="InterPro" id="IPR010089">
    <property type="entry name" value="Flavoprotein_WrbA-like"/>
</dbReference>
<evidence type="ECO:0000313" key="3">
    <source>
        <dbReference type="EMBL" id="CAB4899832.1"/>
    </source>
</evidence>
<protein>
    <submittedName>
        <fullName evidence="3">Unannotated protein</fullName>
    </submittedName>
</protein>
<dbReference type="Gene3D" id="3.40.50.360">
    <property type="match status" value="1"/>
</dbReference>
<comment type="similarity">
    <text evidence="1">Belongs to the WrbA family.</text>
</comment>
<dbReference type="NCBIfam" id="TIGR01755">
    <property type="entry name" value="flav_wrbA"/>
    <property type="match status" value="1"/>
</dbReference>